<accession>A0A1R4J4Y5</accession>
<reference evidence="2 3" key="1">
    <citation type="submission" date="2017-02" db="EMBL/GenBank/DDBJ databases">
        <authorList>
            <person name="Peterson S.W."/>
        </authorList>
    </citation>
    <scope>NUCLEOTIDE SEQUENCE [LARGE SCALE GENOMIC DNA]</scope>
    <source>
        <strain evidence="2 3">LSP_Lj1</strain>
    </source>
</reference>
<dbReference type="EMBL" id="FUKQ01000019">
    <property type="protein sequence ID" value="SJN27146.1"/>
    <property type="molecule type" value="Genomic_DNA"/>
</dbReference>
<keyword evidence="1" id="KW-0812">Transmembrane</keyword>
<feature type="transmembrane region" description="Helical" evidence="1">
    <location>
        <begin position="91"/>
        <end position="108"/>
    </location>
</feature>
<dbReference type="STRING" id="1255658.FM114_05530"/>
<keyword evidence="1" id="KW-1133">Transmembrane helix</keyword>
<name>A0A1R4J4Y5_9ACTN</name>
<dbReference type="InterPro" id="IPR008407">
    <property type="entry name" value="Brnchd-chn_aa_trnsp_AzlD"/>
</dbReference>
<dbReference type="Proteomes" id="UP000188342">
    <property type="component" value="Unassembled WGS sequence"/>
</dbReference>
<keyword evidence="3" id="KW-1185">Reference proteome</keyword>
<gene>
    <name evidence="2" type="ORF">FM114_05530</name>
</gene>
<dbReference type="AlphaFoldDB" id="A0A1R4J4Y5"/>
<feature type="transmembrane region" description="Helical" evidence="1">
    <location>
        <begin position="12"/>
        <end position="33"/>
    </location>
</feature>
<evidence type="ECO:0000256" key="1">
    <source>
        <dbReference type="SAM" id="Phobius"/>
    </source>
</evidence>
<organism evidence="2 3">
    <name type="scientific">Luteococcus japonicus LSP_Lj1</name>
    <dbReference type="NCBI Taxonomy" id="1255658"/>
    <lineage>
        <taxon>Bacteria</taxon>
        <taxon>Bacillati</taxon>
        <taxon>Actinomycetota</taxon>
        <taxon>Actinomycetes</taxon>
        <taxon>Propionibacteriales</taxon>
        <taxon>Propionibacteriaceae</taxon>
        <taxon>Luteococcus</taxon>
    </lineage>
</organism>
<proteinExistence type="predicted"/>
<sequence>MAGAEGDAMSLWGWVLTACLVGYCTKLAGYLLPTHWVEKPRVMQVTSAMTIGLLGSLVMLNAVGDGQRLVLDARLVALVVAGVALWRRAPYLVVVLLGAAAAALARLVS</sequence>
<evidence type="ECO:0000313" key="3">
    <source>
        <dbReference type="Proteomes" id="UP000188342"/>
    </source>
</evidence>
<protein>
    <submittedName>
        <fullName evidence="2">Putative membrane protein</fullName>
    </submittedName>
</protein>
<evidence type="ECO:0000313" key="2">
    <source>
        <dbReference type="EMBL" id="SJN27146.1"/>
    </source>
</evidence>
<feature type="transmembrane region" description="Helical" evidence="1">
    <location>
        <begin position="45"/>
        <end position="63"/>
    </location>
</feature>
<dbReference type="Pfam" id="PF05437">
    <property type="entry name" value="AzlD"/>
    <property type="match status" value="1"/>
</dbReference>
<keyword evidence="1" id="KW-0472">Membrane</keyword>